<comment type="caution">
    <text evidence="1">The sequence shown here is derived from an EMBL/GenBank/DDBJ whole genome shotgun (WGS) entry which is preliminary data.</text>
</comment>
<organism evidence="1 2">
    <name type="scientific">Turnera subulata</name>
    <dbReference type="NCBI Taxonomy" id="218843"/>
    <lineage>
        <taxon>Eukaryota</taxon>
        <taxon>Viridiplantae</taxon>
        <taxon>Streptophyta</taxon>
        <taxon>Embryophyta</taxon>
        <taxon>Tracheophyta</taxon>
        <taxon>Spermatophyta</taxon>
        <taxon>Magnoliopsida</taxon>
        <taxon>eudicotyledons</taxon>
        <taxon>Gunneridae</taxon>
        <taxon>Pentapetalae</taxon>
        <taxon>rosids</taxon>
        <taxon>fabids</taxon>
        <taxon>Malpighiales</taxon>
        <taxon>Passifloraceae</taxon>
        <taxon>Turnera</taxon>
    </lineage>
</organism>
<protein>
    <submittedName>
        <fullName evidence="1">Uncharacterized protein</fullName>
    </submittedName>
</protein>
<keyword evidence="2" id="KW-1185">Reference proteome</keyword>
<evidence type="ECO:0000313" key="1">
    <source>
        <dbReference type="EMBL" id="KAJ4835353.1"/>
    </source>
</evidence>
<reference evidence="1" key="1">
    <citation type="submission" date="2022-02" db="EMBL/GenBank/DDBJ databases">
        <authorList>
            <person name="Henning P.M."/>
            <person name="McCubbin A.G."/>
            <person name="Shore J.S."/>
        </authorList>
    </citation>
    <scope>NUCLEOTIDE SEQUENCE</scope>
    <source>
        <strain evidence="1">F60SS</strain>
        <tissue evidence="1">Leaves</tissue>
    </source>
</reference>
<dbReference type="OrthoDB" id="1724860at2759"/>
<feature type="non-terminal residue" evidence="1">
    <location>
        <position position="1"/>
    </location>
</feature>
<reference evidence="1" key="2">
    <citation type="journal article" date="2023" name="Plants (Basel)">
        <title>Annotation of the Turnera subulata (Passifloraceae) Draft Genome Reveals the S-Locus Evolved after the Divergence of Turneroideae from Passifloroideae in a Stepwise Manner.</title>
        <authorList>
            <person name="Henning P.M."/>
            <person name="Roalson E.H."/>
            <person name="Mir W."/>
            <person name="McCubbin A.G."/>
            <person name="Shore J.S."/>
        </authorList>
    </citation>
    <scope>NUCLEOTIDE SEQUENCE</scope>
    <source>
        <strain evidence="1">F60SS</strain>
    </source>
</reference>
<evidence type="ECO:0000313" key="2">
    <source>
        <dbReference type="Proteomes" id="UP001141552"/>
    </source>
</evidence>
<dbReference type="AlphaFoldDB" id="A0A9Q0FPI0"/>
<dbReference type="EMBL" id="JAKUCV010004443">
    <property type="protein sequence ID" value="KAJ4835353.1"/>
    <property type="molecule type" value="Genomic_DNA"/>
</dbReference>
<dbReference type="Proteomes" id="UP001141552">
    <property type="component" value="Unassembled WGS sequence"/>
</dbReference>
<name>A0A9Q0FPI0_9ROSI</name>
<proteinExistence type="predicted"/>
<sequence>FFGRYISTGRLILQEEGGETFTFQGISTTKCSLQVILRVHNPQFYWKVMTRADVGFADAYIDGDFFFEDKEDGLLNFFMLLNANGDANKSITEVKKTRGWWSPMFSTALISSSKLFFKHVMRQNSPCLLH</sequence>
<accession>A0A9Q0FPI0</accession>
<gene>
    <name evidence="1" type="ORF">Tsubulata_021580</name>
</gene>